<evidence type="ECO:0000313" key="1">
    <source>
        <dbReference type="EMBL" id="GEM45906.1"/>
    </source>
</evidence>
<keyword evidence="2" id="KW-1185">Reference proteome</keyword>
<proteinExistence type="predicted"/>
<reference evidence="1 2" key="1">
    <citation type="submission" date="2019-07" db="EMBL/GenBank/DDBJ databases">
        <title>Whole genome shotgun sequence of Deinococcus cellulosilyticus NBRC 106333.</title>
        <authorList>
            <person name="Hosoyama A."/>
            <person name="Uohara A."/>
            <person name="Ohji S."/>
            <person name="Ichikawa N."/>
        </authorList>
    </citation>
    <scope>NUCLEOTIDE SEQUENCE [LARGE SCALE GENOMIC DNA]</scope>
    <source>
        <strain evidence="1 2">NBRC 106333</strain>
    </source>
</reference>
<dbReference type="RefSeq" id="WP_146883609.1">
    <property type="nucleotide sequence ID" value="NZ_BJXB01000005.1"/>
</dbReference>
<dbReference type="AlphaFoldDB" id="A0A511N0K4"/>
<name>A0A511N0K4_DEIC1</name>
<evidence type="ECO:0000313" key="2">
    <source>
        <dbReference type="Proteomes" id="UP000321306"/>
    </source>
</evidence>
<organism evidence="1 2">
    <name type="scientific">Deinococcus cellulosilyticus (strain DSM 18568 / NBRC 106333 / KACC 11606 / 5516J-15)</name>
    <dbReference type="NCBI Taxonomy" id="1223518"/>
    <lineage>
        <taxon>Bacteria</taxon>
        <taxon>Thermotogati</taxon>
        <taxon>Deinococcota</taxon>
        <taxon>Deinococci</taxon>
        <taxon>Deinococcales</taxon>
        <taxon>Deinococcaceae</taxon>
        <taxon>Deinococcus</taxon>
    </lineage>
</organism>
<dbReference type="Proteomes" id="UP000321306">
    <property type="component" value="Unassembled WGS sequence"/>
</dbReference>
<evidence type="ECO:0008006" key="3">
    <source>
        <dbReference type="Google" id="ProtNLM"/>
    </source>
</evidence>
<comment type="caution">
    <text evidence="1">The sequence shown here is derived from an EMBL/GenBank/DDBJ whole genome shotgun (WGS) entry which is preliminary data.</text>
</comment>
<protein>
    <recommendedName>
        <fullName evidence="3">Phage major capsid protein</fullName>
    </recommendedName>
</protein>
<dbReference type="EMBL" id="BJXB01000005">
    <property type="protein sequence ID" value="GEM45906.1"/>
    <property type="molecule type" value="Genomic_DNA"/>
</dbReference>
<accession>A0A511N0K4</accession>
<sequence length="406" mass="44807">MIRRLDQLTMDIYQDAAKQKASHGLSYINLNDHLLELLAKGDIEEGLIRMDLVEKGISPVRQILALNGIRLGGLNAHTLSVFFPKESDYVRGADVLFPALMNEMLEEGFGIRASDSFTVGPSTAGDSMYPLQQRGLVDQRLELPQNTININELVSVRIGVDGDGYKSAVINNDQRGRQNRLARTAPGADLPLYTISTAERSVRIYKYGGRVRWPYEVARRMKINVVALALQEMAFAENLRRIDEAIDVGINGDGNGNGATLDPGSPVADWTVQTLDEWTMTIAYNSVLGVNRVMGDLTEVKRIRALRYPTASKDLTPDQLNMYQQGSYAMPDGTPLRLAPSGSTLDSAKTLLAWNTGRALEEVVENGSQITEMAKFTTNQTEELSLSINIGYAKPFSNSFQTITRS</sequence>
<gene>
    <name evidence="1" type="ORF">DC3_15410</name>
</gene>
<dbReference type="OrthoDB" id="55000at2"/>